<evidence type="ECO:0000256" key="1">
    <source>
        <dbReference type="SAM" id="Phobius"/>
    </source>
</evidence>
<dbReference type="EMBL" id="JAAKZV010000025">
    <property type="protein sequence ID" value="NGN64018.1"/>
    <property type="molecule type" value="Genomic_DNA"/>
</dbReference>
<keyword evidence="1" id="KW-0812">Transmembrane</keyword>
<comment type="caution">
    <text evidence="2">The sequence shown here is derived from an EMBL/GenBank/DDBJ whole genome shotgun (WGS) entry which is preliminary data.</text>
</comment>
<dbReference type="AlphaFoldDB" id="A0A6G4TY25"/>
<dbReference type="Proteomes" id="UP000481583">
    <property type="component" value="Unassembled WGS sequence"/>
</dbReference>
<dbReference type="RefSeq" id="WP_165234538.1">
    <property type="nucleotide sequence ID" value="NZ_JAAKZV010000025.1"/>
</dbReference>
<keyword evidence="3" id="KW-1185">Reference proteome</keyword>
<keyword evidence="1" id="KW-1133">Transmembrane helix</keyword>
<keyword evidence="1" id="KW-0472">Membrane</keyword>
<accession>A0A6G4TY25</accession>
<sequence>MSKPGKSLAKVKKSRAGTYLSIGTTLFGAVSVAKQMKQARFEDDKLRMLDALVSGAAIATGVAIMLRELRRKNDDDILAG</sequence>
<evidence type="ECO:0000313" key="3">
    <source>
        <dbReference type="Proteomes" id="UP000481583"/>
    </source>
</evidence>
<proteinExistence type="predicted"/>
<reference evidence="2 3" key="1">
    <citation type="submission" date="2020-02" db="EMBL/GenBank/DDBJ databases">
        <title>Whole-genome analyses of novel actinobacteria.</title>
        <authorList>
            <person name="Sahin N."/>
        </authorList>
    </citation>
    <scope>NUCLEOTIDE SEQUENCE [LARGE SCALE GENOMIC DNA]</scope>
    <source>
        <strain evidence="2 3">A7024</strain>
    </source>
</reference>
<feature type="transmembrane region" description="Helical" evidence="1">
    <location>
        <begin position="48"/>
        <end position="66"/>
    </location>
</feature>
<gene>
    <name evidence="2" type="ORF">G5C51_08880</name>
</gene>
<feature type="transmembrane region" description="Helical" evidence="1">
    <location>
        <begin position="16"/>
        <end position="36"/>
    </location>
</feature>
<protein>
    <submittedName>
        <fullName evidence="2">Uncharacterized protein</fullName>
    </submittedName>
</protein>
<name>A0A6G4TY25_9ACTN</name>
<evidence type="ECO:0000313" key="2">
    <source>
        <dbReference type="EMBL" id="NGN64018.1"/>
    </source>
</evidence>
<organism evidence="2 3">
    <name type="scientific">Streptomyces coryli</name>
    <dbReference type="NCBI Taxonomy" id="1128680"/>
    <lineage>
        <taxon>Bacteria</taxon>
        <taxon>Bacillati</taxon>
        <taxon>Actinomycetota</taxon>
        <taxon>Actinomycetes</taxon>
        <taxon>Kitasatosporales</taxon>
        <taxon>Streptomycetaceae</taxon>
        <taxon>Streptomyces</taxon>
    </lineage>
</organism>